<organism evidence="3 4">
    <name type="scientific">Wuchereria bancrofti</name>
    <dbReference type="NCBI Taxonomy" id="6293"/>
    <lineage>
        <taxon>Eukaryota</taxon>
        <taxon>Metazoa</taxon>
        <taxon>Ecdysozoa</taxon>
        <taxon>Nematoda</taxon>
        <taxon>Chromadorea</taxon>
        <taxon>Rhabditida</taxon>
        <taxon>Spirurina</taxon>
        <taxon>Spiruromorpha</taxon>
        <taxon>Filarioidea</taxon>
        <taxon>Onchocercidae</taxon>
        <taxon>Wuchereria</taxon>
    </lineage>
</organism>
<dbReference type="Pfam" id="PF13855">
    <property type="entry name" value="LRR_8"/>
    <property type="match status" value="9"/>
</dbReference>
<dbReference type="PROSITE" id="PS51450">
    <property type="entry name" value="LRR"/>
    <property type="match status" value="7"/>
</dbReference>
<dbReference type="SMART" id="SM00365">
    <property type="entry name" value="LRR_SD22"/>
    <property type="match status" value="11"/>
</dbReference>
<protein>
    <submittedName>
        <fullName evidence="3">Leucine Rich Repeat family protein</fullName>
    </submittedName>
</protein>
<evidence type="ECO:0000256" key="1">
    <source>
        <dbReference type="ARBA" id="ARBA00022614"/>
    </source>
</evidence>
<proteinExistence type="predicted"/>
<dbReference type="PANTHER" id="PTHR45712:SF22">
    <property type="entry name" value="INSULIN-LIKE GROWTH FACTOR-BINDING PROTEIN COMPLEX ACID LABILE SUBUNIT"/>
    <property type="match status" value="1"/>
</dbReference>
<sequence>IPYLALRELKQLRTLDLESNNITEVTNNPEVKFISEIDLKLSNNRIRHIKDNAFDSFQKFGRLDLSYNQISTISEAAFNSISQIRQIDLSYNRIVRIPADAFKNMAKSLKWINLEENQFHQLPNALQPLRTLEILNINGNKLTALDTNTINNVKPVLTELLLAFNRLTEIPSQVLNGMSRLRHLDLSKNRIRYVQRLAFGKFDGTGTNLLKLNLAGNLIENITDSGAFLYMSSLAYLDLSHNRINYLNDNAFERLEGVESLFYSNQLSQFPITALGNMKRLRYLLLDDNPIRVLPDYVLKTLRQLQRLSLTRTRLQHITDRTFSGHSAPNLRSLNLAFSRIDYISTAAFNNMDNLERLALNDNKLTSIQTLTFSSLRNLRQLSLAGNAINITMERSISDIPTLENLSLARNRLQQLSKATFVNLNNLEQLDLSYNQLRTFDFTFLAQSLVNIKHLDLSHNRIITIDLHSAKRTLTHLNLAYNQLQSIGKNLLNDIGQLKVLKLNHNELNEVQSNAFATCRWLNELDLSHNHLRILHKGTFAEQNVYDSLVLRSNAITSLDTDTFGNNNVNKLDLAYNELKKIPQHAFSSIQNSLTNLNLRGNQIRSVNADDFDGMQNLMELILADNYIETIEEAAFSRMKKLIKLDVSHNPITSWNPHAFRDLSNAMETLDLANTGLFSLPKIDNYGLRLLNISNNKIHEVNRAHLINNRKLATFDISYNNFKELDPEMFAELVELKHLNITGNPINKVTDRHLRNLYNLYNLPRVQTYNISDILKYLPPLRALAIEIKETRLTTQMYSADLRLLRKIVITGKQLFQIDTGAFAQLRGYKVDLTVRDTGIKAFPSSIFNTLTAISYLSLSLQNNRLQTFEPFPHTKPPVLNQHGTILHNLQLTGNPIICDCRLNWTGEWVEYYQNVNAAYEQPLNDTSCANQIGSGATLYSAYTSTNHIACTTDSVTGSCNSIRIFSNLLFLLFLTISN</sequence>
<dbReference type="PANTHER" id="PTHR45712">
    <property type="entry name" value="AGAP008170-PA"/>
    <property type="match status" value="1"/>
</dbReference>
<dbReference type="InterPro" id="IPR050333">
    <property type="entry name" value="SLRP"/>
</dbReference>
<keyword evidence="2" id="KW-0677">Repeat</keyword>
<comment type="caution">
    <text evidence="3">The sequence shown here is derived from an EMBL/GenBank/DDBJ whole genome shotgun (WGS) entry which is preliminary data.</text>
</comment>
<dbReference type="SMART" id="SM00369">
    <property type="entry name" value="LRR_TYP"/>
    <property type="match status" value="28"/>
</dbReference>
<accession>J9BDA8</accession>
<dbReference type="EMBL" id="ADBV01001284">
    <property type="protein sequence ID" value="EJW85155.1"/>
    <property type="molecule type" value="Genomic_DNA"/>
</dbReference>
<dbReference type="AlphaFoldDB" id="J9BDA8"/>
<reference evidence="4" key="1">
    <citation type="submission" date="2012-08" db="EMBL/GenBank/DDBJ databases">
        <title>The Genome Sequence of Wuchereria bancrofti.</title>
        <authorList>
            <person name="Nutman T.B."/>
            <person name="Fink D.L."/>
            <person name="Russ C."/>
            <person name="Young S."/>
            <person name="Zeng Q."/>
            <person name="Koehrsen M."/>
            <person name="Alvarado L."/>
            <person name="Berlin A."/>
            <person name="Chapman S.B."/>
            <person name="Chen Z."/>
            <person name="Freedman E."/>
            <person name="Gellesch M."/>
            <person name="Goldberg J."/>
            <person name="Griggs A."/>
            <person name="Gujja S."/>
            <person name="Heilman E.R."/>
            <person name="Heiman D."/>
            <person name="Hepburn T."/>
            <person name="Howarth C."/>
            <person name="Jen D."/>
            <person name="Larson L."/>
            <person name="Lewis B."/>
            <person name="Mehta T."/>
            <person name="Park D."/>
            <person name="Pearson M."/>
            <person name="Roberts A."/>
            <person name="Saif S."/>
            <person name="Shea T."/>
            <person name="Shenoy N."/>
            <person name="Sisk P."/>
            <person name="Stolte C."/>
            <person name="Sykes S."/>
            <person name="Walk T."/>
            <person name="White J."/>
            <person name="Yandava C."/>
            <person name="Haas B."/>
            <person name="Henn M.R."/>
            <person name="Nusbaum C."/>
            <person name="Birren B."/>
        </authorList>
    </citation>
    <scope>NUCLEOTIDE SEQUENCE [LARGE SCALE GENOMIC DNA]</scope>
    <source>
        <strain evidence="4">NA</strain>
    </source>
</reference>
<name>J9BDA8_WUCBA</name>
<dbReference type="PRINTS" id="PR00019">
    <property type="entry name" value="LEURICHRPT"/>
</dbReference>
<dbReference type="InterPro" id="IPR001611">
    <property type="entry name" value="Leu-rich_rpt"/>
</dbReference>
<evidence type="ECO:0000256" key="2">
    <source>
        <dbReference type="ARBA" id="ARBA00022737"/>
    </source>
</evidence>
<feature type="non-terminal residue" evidence="3">
    <location>
        <position position="1"/>
    </location>
</feature>
<dbReference type="Proteomes" id="UP000004810">
    <property type="component" value="Unassembled WGS sequence"/>
</dbReference>
<dbReference type="InterPro" id="IPR032675">
    <property type="entry name" value="LRR_dom_sf"/>
</dbReference>
<gene>
    <name evidence="3" type="ORF">WUBG_03933</name>
</gene>
<dbReference type="Gene3D" id="3.80.10.10">
    <property type="entry name" value="Ribonuclease Inhibitor"/>
    <property type="match status" value="8"/>
</dbReference>
<evidence type="ECO:0000313" key="3">
    <source>
        <dbReference type="EMBL" id="EJW85155.1"/>
    </source>
</evidence>
<keyword evidence="1" id="KW-0433">Leucine-rich repeat</keyword>
<dbReference type="SUPFAM" id="SSF52058">
    <property type="entry name" value="L domain-like"/>
    <property type="match status" value="4"/>
</dbReference>
<dbReference type="InterPro" id="IPR003591">
    <property type="entry name" value="Leu-rich_rpt_typical-subtyp"/>
</dbReference>
<evidence type="ECO:0000313" key="4">
    <source>
        <dbReference type="Proteomes" id="UP000004810"/>
    </source>
</evidence>